<protein>
    <submittedName>
        <fullName evidence="1">Uncharacterized protein</fullName>
    </submittedName>
</protein>
<sequence length="70" mass="8245">MYHIDKRCALCGAALSGRERKFCKDCREEARRQRCAAYIRKRKGEEKKQGPCYTRCRGCLYFDGKDKTCQ</sequence>
<evidence type="ECO:0000313" key="2">
    <source>
        <dbReference type="Proteomes" id="UP000824111"/>
    </source>
</evidence>
<name>A0A9D1S6Y2_9FIRM</name>
<accession>A0A9D1S6Y2</accession>
<reference evidence="1" key="2">
    <citation type="journal article" date="2021" name="PeerJ">
        <title>Extensive microbial diversity within the chicken gut microbiome revealed by metagenomics and culture.</title>
        <authorList>
            <person name="Gilroy R."/>
            <person name="Ravi A."/>
            <person name="Getino M."/>
            <person name="Pursley I."/>
            <person name="Horton D.L."/>
            <person name="Alikhan N.F."/>
            <person name="Baker D."/>
            <person name="Gharbi K."/>
            <person name="Hall N."/>
            <person name="Watson M."/>
            <person name="Adriaenssens E.M."/>
            <person name="Foster-Nyarko E."/>
            <person name="Jarju S."/>
            <person name="Secka A."/>
            <person name="Antonio M."/>
            <person name="Oren A."/>
            <person name="Chaudhuri R.R."/>
            <person name="La Ragione R."/>
            <person name="Hildebrand F."/>
            <person name="Pallen M.J."/>
        </authorList>
    </citation>
    <scope>NUCLEOTIDE SEQUENCE</scope>
    <source>
        <strain evidence="1">ChiSjej4B22-9803</strain>
    </source>
</reference>
<reference evidence="1" key="1">
    <citation type="submission" date="2020-10" db="EMBL/GenBank/DDBJ databases">
        <authorList>
            <person name="Gilroy R."/>
        </authorList>
    </citation>
    <scope>NUCLEOTIDE SEQUENCE</scope>
    <source>
        <strain evidence="1">ChiSjej4B22-9803</strain>
    </source>
</reference>
<organism evidence="1 2">
    <name type="scientific">Candidatus Avimonoglobus intestinipullorum</name>
    <dbReference type="NCBI Taxonomy" id="2840699"/>
    <lineage>
        <taxon>Bacteria</taxon>
        <taxon>Bacillati</taxon>
        <taxon>Bacillota</taxon>
        <taxon>Clostridia</taxon>
        <taxon>Eubacteriales</taxon>
        <taxon>Candidatus Avimonoglobus</taxon>
    </lineage>
</organism>
<evidence type="ECO:0000313" key="1">
    <source>
        <dbReference type="EMBL" id="HIU48802.1"/>
    </source>
</evidence>
<dbReference type="Proteomes" id="UP000824111">
    <property type="component" value="Unassembled WGS sequence"/>
</dbReference>
<proteinExistence type="predicted"/>
<gene>
    <name evidence="1" type="ORF">IAB04_05515</name>
</gene>
<dbReference type="AlphaFoldDB" id="A0A9D1S6Y2"/>
<comment type="caution">
    <text evidence="1">The sequence shown here is derived from an EMBL/GenBank/DDBJ whole genome shotgun (WGS) entry which is preliminary data.</text>
</comment>
<dbReference type="EMBL" id="DVND01000143">
    <property type="protein sequence ID" value="HIU48802.1"/>
    <property type="molecule type" value="Genomic_DNA"/>
</dbReference>